<dbReference type="RefSeq" id="WP_378282026.1">
    <property type="nucleotide sequence ID" value="NZ_JBHSON010000014.1"/>
</dbReference>
<dbReference type="PANTHER" id="PTHR36221:SF1">
    <property type="entry name" value="DUF742 DOMAIN-CONTAINING PROTEIN"/>
    <property type="match status" value="1"/>
</dbReference>
<dbReference type="PANTHER" id="PTHR36221">
    <property type="entry name" value="DUF742 DOMAIN-CONTAINING PROTEIN"/>
    <property type="match status" value="1"/>
</dbReference>
<reference evidence="3" key="1">
    <citation type="journal article" date="2019" name="Int. J. Syst. Evol. Microbiol.">
        <title>The Global Catalogue of Microorganisms (GCM) 10K type strain sequencing project: providing services to taxonomists for standard genome sequencing and annotation.</title>
        <authorList>
            <consortium name="The Broad Institute Genomics Platform"/>
            <consortium name="The Broad Institute Genome Sequencing Center for Infectious Disease"/>
            <person name="Wu L."/>
            <person name="Ma J."/>
        </authorList>
    </citation>
    <scope>NUCLEOTIDE SEQUENCE [LARGE SCALE GENOMIC DNA]</scope>
    <source>
        <strain evidence="3">KCTC 42087</strain>
    </source>
</reference>
<organism evidence="2 3">
    <name type="scientific">Actinomadura rugatobispora</name>
    <dbReference type="NCBI Taxonomy" id="1994"/>
    <lineage>
        <taxon>Bacteria</taxon>
        <taxon>Bacillati</taxon>
        <taxon>Actinomycetota</taxon>
        <taxon>Actinomycetes</taxon>
        <taxon>Streptosporangiales</taxon>
        <taxon>Thermomonosporaceae</taxon>
        <taxon>Actinomadura</taxon>
    </lineage>
</organism>
<dbReference type="InterPro" id="IPR007995">
    <property type="entry name" value="DUF742"/>
</dbReference>
<dbReference type="Proteomes" id="UP001596074">
    <property type="component" value="Unassembled WGS sequence"/>
</dbReference>
<proteinExistence type="predicted"/>
<comment type="caution">
    <text evidence="2">The sequence shown here is derived from an EMBL/GenBank/DDBJ whole genome shotgun (WGS) entry which is preliminary data.</text>
</comment>
<feature type="compositionally biased region" description="Gly residues" evidence="1">
    <location>
        <begin position="7"/>
        <end position="20"/>
    </location>
</feature>
<feature type="region of interest" description="Disordered" evidence="1">
    <location>
        <begin position="1"/>
        <end position="48"/>
    </location>
</feature>
<dbReference type="EMBL" id="JBHSON010000014">
    <property type="protein sequence ID" value="MFC5746402.1"/>
    <property type="molecule type" value="Genomic_DNA"/>
</dbReference>
<protein>
    <submittedName>
        <fullName evidence="2">DUF742 domain-containing protein</fullName>
    </submittedName>
</protein>
<evidence type="ECO:0000256" key="1">
    <source>
        <dbReference type="SAM" id="MobiDB-lite"/>
    </source>
</evidence>
<accession>A0ABW0ZV68</accession>
<feature type="compositionally biased region" description="Pro residues" evidence="1">
    <location>
        <begin position="21"/>
        <end position="32"/>
    </location>
</feature>
<gene>
    <name evidence="2" type="ORF">ACFPZN_12335</name>
</gene>
<sequence>MDRGSPWGAGPGGPPRWGGEPGPPGGRPPGRPQEPETSSLVRPYAVTGGRTKPRYDLAMEALVTATPYPPRDVAALTPEYRAIMDLCRSARSVAEVSALLRLPLGVARVLIADMCLEGLLRLHQSRPTGAQPDLRLLERVLSGLRNL</sequence>
<name>A0ABW0ZV68_9ACTN</name>
<dbReference type="Pfam" id="PF05331">
    <property type="entry name" value="DUF742"/>
    <property type="match status" value="1"/>
</dbReference>
<keyword evidence="3" id="KW-1185">Reference proteome</keyword>
<evidence type="ECO:0000313" key="3">
    <source>
        <dbReference type="Proteomes" id="UP001596074"/>
    </source>
</evidence>
<evidence type="ECO:0000313" key="2">
    <source>
        <dbReference type="EMBL" id="MFC5746402.1"/>
    </source>
</evidence>